<sequence>MLTLPVPYLMIENYHKQSITLLFRIHATDWIAERIYDYVGGVCELYISSAINIIIMMGVNNDYGGDDDVSEISVFTLSQVNNNGD</sequence>
<reference evidence="1 2" key="2">
    <citation type="journal article" date="2022" name="Mol. Biol. Evol.">
        <title>Comparative Genomics Reveals Insights into the Divergent Evolution of Astigmatic Mites and Household Pest Adaptations.</title>
        <authorList>
            <person name="Xiong Q."/>
            <person name="Wan A.T."/>
            <person name="Liu X."/>
            <person name="Fung C.S."/>
            <person name="Xiao X."/>
            <person name="Malainual N."/>
            <person name="Hou J."/>
            <person name="Wang L."/>
            <person name="Wang M."/>
            <person name="Yang K.Y."/>
            <person name="Cui Y."/>
            <person name="Leung E.L."/>
            <person name="Nong W."/>
            <person name="Shin S.K."/>
            <person name="Au S.W."/>
            <person name="Jeong K.Y."/>
            <person name="Chew F.T."/>
            <person name="Hui J.H."/>
            <person name="Leung T.F."/>
            <person name="Tungtrongchitr A."/>
            <person name="Zhong N."/>
            <person name="Liu Z."/>
            <person name="Tsui S.K."/>
        </authorList>
    </citation>
    <scope>NUCLEOTIDE SEQUENCE [LARGE SCALE GENOMIC DNA]</scope>
    <source>
        <strain evidence="1">Derp</strain>
    </source>
</reference>
<comment type="caution">
    <text evidence="1">The sequence shown here is derived from an EMBL/GenBank/DDBJ whole genome shotgun (WGS) entry which is preliminary data.</text>
</comment>
<organism evidence="1 2">
    <name type="scientific">Dermatophagoides pteronyssinus</name>
    <name type="common">European house dust mite</name>
    <dbReference type="NCBI Taxonomy" id="6956"/>
    <lineage>
        <taxon>Eukaryota</taxon>
        <taxon>Metazoa</taxon>
        <taxon>Ecdysozoa</taxon>
        <taxon>Arthropoda</taxon>
        <taxon>Chelicerata</taxon>
        <taxon>Arachnida</taxon>
        <taxon>Acari</taxon>
        <taxon>Acariformes</taxon>
        <taxon>Sarcoptiformes</taxon>
        <taxon>Astigmata</taxon>
        <taxon>Psoroptidia</taxon>
        <taxon>Analgoidea</taxon>
        <taxon>Pyroglyphidae</taxon>
        <taxon>Dermatophagoidinae</taxon>
        <taxon>Dermatophagoides</taxon>
    </lineage>
</organism>
<dbReference type="EMBL" id="NJHN03000054">
    <property type="protein sequence ID" value="KAH9419906.1"/>
    <property type="molecule type" value="Genomic_DNA"/>
</dbReference>
<dbReference type="Proteomes" id="UP000887458">
    <property type="component" value="Unassembled WGS sequence"/>
</dbReference>
<name>A0ABQ8JC20_DERPT</name>
<protein>
    <submittedName>
        <fullName evidence="1">Uncharacterized protein</fullName>
    </submittedName>
</protein>
<proteinExistence type="predicted"/>
<reference evidence="1 2" key="1">
    <citation type="journal article" date="2018" name="J. Allergy Clin. Immunol.">
        <title>High-quality assembly of Dermatophagoides pteronyssinus genome and transcriptome reveals a wide range of novel allergens.</title>
        <authorList>
            <person name="Liu X.Y."/>
            <person name="Yang K.Y."/>
            <person name="Wang M.Q."/>
            <person name="Kwok J.S."/>
            <person name="Zeng X."/>
            <person name="Yang Z."/>
            <person name="Xiao X.J."/>
            <person name="Lau C.P."/>
            <person name="Li Y."/>
            <person name="Huang Z.M."/>
            <person name="Ba J.G."/>
            <person name="Yim A.K."/>
            <person name="Ouyang C.Y."/>
            <person name="Ngai S.M."/>
            <person name="Chan T.F."/>
            <person name="Leung E.L."/>
            <person name="Liu L."/>
            <person name="Liu Z.G."/>
            <person name="Tsui S.K."/>
        </authorList>
    </citation>
    <scope>NUCLEOTIDE SEQUENCE [LARGE SCALE GENOMIC DNA]</scope>
    <source>
        <strain evidence="1">Derp</strain>
    </source>
</reference>
<accession>A0ABQ8JC20</accession>
<evidence type="ECO:0000313" key="1">
    <source>
        <dbReference type="EMBL" id="KAH9419906.1"/>
    </source>
</evidence>
<keyword evidence="2" id="KW-1185">Reference proteome</keyword>
<gene>
    <name evidence="1" type="ORF">DERP_001739</name>
</gene>
<evidence type="ECO:0000313" key="2">
    <source>
        <dbReference type="Proteomes" id="UP000887458"/>
    </source>
</evidence>